<proteinExistence type="predicted"/>
<gene>
    <name evidence="2" type="ORF">FJQ54_01540</name>
</gene>
<keyword evidence="3" id="KW-1185">Reference proteome</keyword>
<feature type="signal peptide" evidence="1">
    <location>
        <begin position="1"/>
        <end position="19"/>
    </location>
</feature>
<organism evidence="2 3">
    <name type="scientific">Sandaracinobacter neustonicus</name>
    <dbReference type="NCBI Taxonomy" id="1715348"/>
    <lineage>
        <taxon>Bacteria</taxon>
        <taxon>Pseudomonadati</taxon>
        <taxon>Pseudomonadota</taxon>
        <taxon>Alphaproteobacteria</taxon>
        <taxon>Sphingomonadales</taxon>
        <taxon>Sphingosinicellaceae</taxon>
        <taxon>Sandaracinobacter</taxon>
    </lineage>
</organism>
<dbReference type="EMBL" id="VFSU01000010">
    <property type="protein sequence ID" value="TPE64485.1"/>
    <property type="molecule type" value="Genomic_DNA"/>
</dbReference>
<dbReference type="Proteomes" id="UP000319897">
    <property type="component" value="Unassembled WGS sequence"/>
</dbReference>
<comment type="caution">
    <text evidence="2">The sequence shown here is derived from an EMBL/GenBank/DDBJ whole genome shotgun (WGS) entry which is preliminary data.</text>
</comment>
<protein>
    <submittedName>
        <fullName evidence="2">DUF4163 domain-containing protein</fullName>
    </submittedName>
</protein>
<accession>A0A501XVF0</accession>
<dbReference type="AlphaFoldDB" id="A0A501XVF0"/>
<evidence type="ECO:0000313" key="3">
    <source>
        <dbReference type="Proteomes" id="UP000319897"/>
    </source>
</evidence>
<keyword evidence="1" id="KW-0732">Signal</keyword>
<evidence type="ECO:0000256" key="1">
    <source>
        <dbReference type="SAM" id="SignalP"/>
    </source>
</evidence>
<evidence type="ECO:0000313" key="2">
    <source>
        <dbReference type="EMBL" id="TPE64485.1"/>
    </source>
</evidence>
<dbReference type="Gene3D" id="3.30.565.40">
    <property type="entry name" value="Fervidobacterium nodosum Rt17-B1 like"/>
    <property type="match status" value="1"/>
</dbReference>
<dbReference type="OrthoDB" id="4760806at2"/>
<feature type="chain" id="PRO_5021442784" evidence="1">
    <location>
        <begin position="20"/>
        <end position="255"/>
    </location>
</feature>
<dbReference type="RefSeq" id="WP_140926522.1">
    <property type="nucleotide sequence ID" value="NZ_VFSU01000010.1"/>
</dbReference>
<name>A0A501XVF0_9SPHN</name>
<reference evidence="2 3" key="1">
    <citation type="submission" date="2019-06" db="EMBL/GenBank/DDBJ databases">
        <authorList>
            <person name="Lee I."/>
            <person name="Jang G.I."/>
            <person name="Hwang C.Y."/>
        </authorList>
    </citation>
    <scope>NUCLEOTIDE SEQUENCE [LARGE SCALE GENOMIC DNA]</scope>
    <source>
        <strain evidence="2 3">PAMC 28131</strain>
    </source>
</reference>
<sequence length="255" mass="27885">MKACHILLTTLLLAAPAMAQTAPLASAPRASAPLQAEPELPATDLLLRYESPALSFRWSLAPEAALEPALVTQMRTEALADRQKTIREADEAFKAAAGGRQYQTQWLERWKPQAETDQLLALSAQQYSFTGGAHGNLLMRGVIWDRGAGRRISFGELFKDEKAAMAALKPAFCKALDAERADRRQGQKLEGFTDCPDPSAYPILPVGDGRIGSFLILVPPYEAGPWAEGVYEITVDADPFTAFVLPRYLPAFTRP</sequence>